<reference evidence="4 5" key="1">
    <citation type="submission" date="2024-05" db="EMBL/GenBank/DDBJ databases">
        <title>Culex pipiens pipiens assembly and annotation.</title>
        <authorList>
            <person name="Alout H."/>
            <person name="Durand T."/>
        </authorList>
    </citation>
    <scope>NUCLEOTIDE SEQUENCE [LARGE SCALE GENOMIC DNA]</scope>
    <source>
        <strain evidence="4">HA-2024</strain>
        <tissue evidence="4">Whole body</tissue>
    </source>
</reference>
<evidence type="ECO:0000256" key="2">
    <source>
        <dbReference type="ARBA" id="ARBA00022980"/>
    </source>
</evidence>
<dbReference type="AlphaFoldDB" id="A0ABD1DSB7"/>
<dbReference type="PANTHER" id="PTHR10394">
    <property type="entry name" value="40S RIBOSOMAL PROTEIN S8"/>
    <property type="match status" value="1"/>
</dbReference>
<comment type="similarity">
    <text evidence="1">Belongs to the eukaryotic ribosomal protein eS8 family.</text>
</comment>
<dbReference type="EMBL" id="JBEHCU010002629">
    <property type="protein sequence ID" value="KAL1402655.1"/>
    <property type="molecule type" value="Genomic_DNA"/>
</dbReference>
<evidence type="ECO:0000256" key="1">
    <source>
        <dbReference type="ARBA" id="ARBA00005257"/>
    </source>
</evidence>
<dbReference type="Pfam" id="PF01201">
    <property type="entry name" value="Ribosomal_S8e"/>
    <property type="match status" value="1"/>
</dbReference>
<evidence type="ECO:0000313" key="4">
    <source>
        <dbReference type="EMBL" id="KAL1402655.1"/>
    </source>
</evidence>
<dbReference type="GO" id="GO:1990904">
    <property type="term" value="C:ribonucleoprotein complex"/>
    <property type="evidence" value="ECO:0007669"/>
    <property type="project" value="UniProtKB-KW"/>
</dbReference>
<evidence type="ECO:0000313" key="5">
    <source>
        <dbReference type="Proteomes" id="UP001562425"/>
    </source>
</evidence>
<sequence length="209" mass="23529">MATSGTVGQPTISYSPPVIMTTDAAVDTTPRGVVVFGFIFEPRRNECGISNRSTRISERPVGQVHTTTDTIEQDGEKICADPPLDVALQEKIPHPEHNKLICSHKARITYNLYNASNNELVRTKKLFKNAITVIDVAPFRRWYESHYLLPEGKRGGCVGQEGQLDLLKKYAKRQKTAKMYPALEVQFNAGRLRFPTWTEWPCRWLPAGG</sequence>
<comment type="caution">
    <text evidence="4">The sequence shown here is derived from an EMBL/GenBank/DDBJ whole genome shotgun (WGS) entry which is preliminary data.</text>
</comment>
<name>A0ABD1DSB7_CULPP</name>
<organism evidence="4 5">
    <name type="scientific">Culex pipiens pipiens</name>
    <name type="common">Northern house mosquito</name>
    <dbReference type="NCBI Taxonomy" id="38569"/>
    <lineage>
        <taxon>Eukaryota</taxon>
        <taxon>Metazoa</taxon>
        <taxon>Ecdysozoa</taxon>
        <taxon>Arthropoda</taxon>
        <taxon>Hexapoda</taxon>
        <taxon>Insecta</taxon>
        <taxon>Pterygota</taxon>
        <taxon>Neoptera</taxon>
        <taxon>Endopterygota</taxon>
        <taxon>Diptera</taxon>
        <taxon>Nematocera</taxon>
        <taxon>Culicoidea</taxon>
        <taxon>Culicidae</taxon>
        <taxon>Culicinae</taxon>
        <taxon>Culicini</taxon>
        <taxon>Culex</taxon>
        <taxon>Culex</taxon>
    </lineage>
</organism>
<protein>
    <recommendedName>
        <fullName evidence="6">40S ribosomal protein S8</fullName>
    </recommendedName>
</protein>
<dbReference type="InterPro" id="IPR042563">
    <property type="entry name" value="Ribosomal_protein_eS8_euk"/>
</dbReference>
<evidence type="ECO:0000256" key="3">
    <source>
        <dbReference type="ARBA" id="ARBA00023274"/>
    </source>
</evidence>
<dbReference type="InterPro" id="IPR001047">
    <property type="entry name" value="Ribosomal_eS8"/>
</dbReference>
<dbReference type="Proteomes" id="UP001562425">
    <property type="component" value="Unassembled WGS sequence"/>
</dbReference>
<keyword evidence="3" id="KW-0687">Ribonucleoprotein</keyword>
<accession>A0ABD1DSB7</accession>
<dbReference type="Gene3D" id="1.10.168.20">
    <property type="entry name" value="Ribosomal protein S8e, subdomain"/>
    <property type="match status" value="1"/>
</dbReference>
<keyword evidence="2" id="KW-0689">Ribosomal protein</keyword>
<dbReference type="GO" id="GO:0005840">
    <property type="term" value="C:ribosome"/>
    <property type="evidence" value="ECO:0007669"/>
    <property type="project" value="UniProtKB-KW"/>
</dbReference>
<keyword evidence="5" id="KW-1185">Reference proteome</keyword>
<dbReference type="InterPro" id="IPR022309">
    <property type="entry name" value="Ribosomal_Se8/biogenesis_NSA2"/>
</dbReference>
<proteinExistence type="inferred from homology"/>
<evidence type="ECO:0008006" key="6">
    <source>
        <dbReference type="Google" id="ProtNLM"/>
    </source>
</evidence>
<gene>
    <name evidence="4" type="ORF">pipiens_006003</name>
</gene>